<keyword evidence="2" id="KW-0732">Signal</keyword>
<evidence type="ECO:0008006" key="5">
    <source>
        <dbReference type="Google" id="ProtNLM"/>
    </source>
</evidence>
<keyword evidence="1" id="KW-0812">Transmembrane</keyword>
<organism evidence="3 4">
    <name type="scientific">Ehrlichia ruminantium</name>
    <name type="common">heartwater rickettsia</name>
    <name type="synonym">Cowdria ruminantium</name>
    <dbReference type="NCBI Taxonomy" id="779"/>
    <lineage>
        <taxon>Bacteria</taxon>
        <taxon>Pseudomonadati</taxon>
        <taxon>Pseudomonadota</taxon>
        <taxon>Alphaproteobacteria</taxon>
        <taxon>Rickettsiales</taxon>
        <taxon>Anaplasmataceae</taxon>
        <taxon>Ehrlichia</taxon>
    </lineage>
</organism>
<evidence type="ECO:0000313" key="4">
    <source>
        <dbReference type="Proteomes" id="UP000422822"/>
    </source>
</evidence>
<evidence type="ECO:0000256" key="2">
    <source>
        <dbReference type="SAM" id="SignalP"/>
    </source>
</evidence>
<dbReference type="Pfam" id="PF04956">
    <property type="entry name" value="TrbC"/>
    <property type="match status" value="1"/>
</dbReference>
<evidence type="ECO:0000313" key="3">
    <source>
        <dbReference type="EMBL" id="QGR03793.1"/>
    </source>
</evidence>
<dbReference type="EMBL" id="CP033455">
    <property type="protein sequence ID" value="QGR03793.1"/>
    <property type="molecule type" value="Genomic_DNA"/>
</dbReference>
<feature type="signal peptide" evidence="2">
    <location>
        <begin position="1"/>
        <end position="21"/>
    </location>
</feature>
<gene>
    <name evidence="3" type="ORF">EDL80_04500</name>
</gene>
<dbReference type="Proteomes" id="UP000422822">
    <property type="component" value="Chromosome"/>
</dbReference>
<accession>A0AAE6UL14</accession>
<protein>
    <recommendedName>
        <fullName evidence="5">Type IV secretion system protein VirB2</fullName>
    </recommendedName>
</protein>
<sequence length="129" mass="13719">MIKFLLMFFIFVRFMANIVDAQATTSSTGTNDDTVTRVICNVIGFVQKLGLPIMTGVILGSSIMAIFGKLPWPAIVMLVVFTAIFFGAGKLMSKFANGVGVDSANENKDVCEAYKATAAGAVINVVTVN</sequence>
<feature type="transmembrane region" description="Helical" evidence="1">
    <location>
        <begin position="74"/>
        <end position="92"/>
    </location>
</feature>
<evidence type="ECO:0000256" key="1">
    <source>
        <dbReference type="SAM" id="Phobius"/>
    </source>
</evidence>
<keyword evidence="4" id="KW-1185">Reference proteome</keyword>
<name>A0AAE6UL14_EHRRU</name>
<feature type="transmembrane region" description="Helical" evidence="1">
    <location>
        <begin position="45"/>
        <end position="67"/>
    </location>
</feature>
<dbReference type="AlphaFoldDB" id="A0AAE6UL14"/>
<keyword evidence="1" id="KW-0472">Membrane</keyword>
<dbReference type="RefSeq" id="WP_158406979.1">
    <property type="nucleotide sequence ID" value="NZ_CP033454.1"/>
</dbReference>
<keyword evidence="1" id="KW-1133">Transmembrane helix</keyword>
<proteinExistence type="predicted"/>
<feature type="chain" id="PRO_5042263375" description="Type IV secretion system protein VirB2" evidence="2">
    <location>
        <begin position="22"/>
        <end position="129"/>
    </location>
</feature>
<reference evidence="3 4" key="1">
    <citation type="submission" date="2018-10" db="EMBL/GenBank/DDBJ databases">
        <title>Propagation and draft genome sequences of three atypical Erhlichia ruminantium isolates.</title>
        <authorList>
            <person name="Liebenberg J."/>
            <person name="Steyn H."/>
            <person name="Josemans A."/>
            <person name="Zweygarth E."/>
        </authorList>
    </citation>
    <scope>NUCLEOTIDE SEQUENCE [LARGE SCALE GENOMIC DNA]</scope>
    <source>
        <strain evidence="3 4">Omatjenne</strain>
    </source>
</reference>
<dbReference type="InterPro" id="IPR007039">
    <property type="entry name" value="TrbC/VirB2"/>
</dbReference>